<evidence type="ECO:0000313" key="1">
    <source>
        <dbReference type="EMBL" id="KAJ1360498.1"/>
    </source>
</evidence>
<dbReference type="Proteomes" id="UP001196413">
    <property type="component" value="Unassembled WGS sequence"/>
</dbReference>
<dbReference type="EMBL" id="JAHQIW010003886">
    <property type="protein sequence ID" value="KAJ1360498.1"/>
    <property type="molecule type" value="Genomic_DNA"/>
</dbReference>
<proteinExistence type="predicted"/>
<gene>
    <name evidence="1" type="ORF">KIN20_019489</name>
</gene>
<sequence>MIGAIQYRIASIDSAPLEVELAKTPHRRLRFIRPNTLHSIEDVISDSFSQPRFGNSRLCLPSLPPNPIISWLEICHRRRRKLHRFARQFSIDNKRI</sequence>
<accession>A0AAD5MRM8</accession>
<protein>
    <submittedName>
        <fullName evidence="1">Uncharacterized protein</fullName>
    </submittedName>
</protein>
<dbReference type="AlphaFoldDB" id="A0AAD5MRM8"/>
<evidence type="ECO:0000313" key="2">
    <source>
        <dbReference type="Proteomes" id="UP001196413"/>
    </source>
</evidence>
<keyword evidence="2" id="KW-1185">Reference proteome</keyword>
<name>A0AAD5MRM8_PARTN</name>
<organism evidence="1 2">
    <name type="scientific">Parelaphostrongylus tenuis</name>
    <name type="common">Meningeal worm</name>
    <dbReference type="NCBI Taxonomy" id="148309"/>
    <lineage>
        <taxon>Eukaryota</taxon>
        <taxon>Metazoa</taxon>
        <taxon>Ecdysozoa</taxon>
        <taxon>Nematoda</taxon>
        <taxon>Chromadorea</taxon>
        <taxon>Rhabditida</taxon>
        <taxon>Rhabditina</taxon>
        <taxon>Rhabditomorpha</taxon>
        <taxon>Strongyloidea</taxon>
        <taxon>Metastrongylidae</taxon>
        <taxon>Parelaphostrongylus</taxon>
    </lineage>
</organism>
<reference evidence="1" key="1">
    <citation type="submission" date="2021-06" db="EMBL/GenBank/DDBJ databases">
        <title>Parelaphostrongylus tenuis whole genome reference sequence.</title>
        <authorList>
            <person name="Garwood T.J."/>
            <person name="Larsen P.A."/>
            <person name="Fountain-Jones N.M."/>
            <person name="Garbe J.R."/>
            <person name="Macchietto M.G."/>
            <person name="Kania S.A."/>
            <person name="Gerhold R.W."/>
            <person name="Richards J.E."/>
            <person name="Wolf T.M."/>
        </authorList>
    </citation>
    <scope>NUCLEOTIDE SEQUENCE</scope>
    <source>
        <strain evidence="1">MNPRO001-30</strain>
        <tissue evidence="1">Meninges</tissue>
    </source>
</reference>
<comment type="caution">
    <text evidence="1">The sequence shown here is derived from an EMBL/GenBank/DDBJ whole genome shotgun (WGS) entry which is preliminary data.</text>
</comment>